<evidence type="ECO:0000313" key="3">
    <source>
        <dbReference type="Proteomes" id="UP001151760"/>
    </source>
</evidence>
<proteinExistence type="predicted"/>
<sequence>MAVIHHPMLDVLKGTSLRTASLRLAELGPPAIVATIDGAQYTISKASVRSAAEAQGERPAELADQPPIPDPIPSPPKFMQKTTSLESELKDTKKTLGTAIITLSGEKNDMDSLLALENASLAEQQSSFVTPSKNKDSGVSSRTRIKLYTLSHLLTFFRKLKTACERFANSPTQVLSRITPGGLTHSSANQDIPIDIFVTPGNMPISIGSGTDFCGHVLRKRKGLVGGSLKGYNCSKNRHNWRDNKKNLILQVELFARSIRSRTLTSLLNKANEELSRTLIGSNLPEGDFASAMVEMVDRKRRQIAEQKAKTRRDRPMTKTYGKSLIADSFKKSLKAPESSYQPLLNKDFTRASKRLVTYYQDKEVDRVGLILWGDLRGLIDSPKVDDGIISPYCQLMEDVDYQLKLVMERG</sequence>
<accession>A0ABQ5AYX6</accession>
<feature type="region of interest" description="Disordered" evidence="1">
    <location>
        <begin position="50"/>
        <end position="89"/>
    </location>
</feature>
<dbReference type="Proteomes" id="UP001151760">
    <property type="component" value="Unassembled WGS sequence"/>
</dbReference>
<gene>
    <name evidence="2" type="ORF">Tco_0842307</name>
</gene>
<organism evidence="2 3">
    <name type="scientific">Tanacetum coccineum</name>
    <dbReference type="NCBI Taxonomy" id="301880"/>
    <lineage>
        <taxon>Eukaryota</taxon>
        <taxon>Viridiplantae</taxon>
        <taxon>Streptophyta</taxon>
        <taxon>Embryophyta</taxon>
        <taxon>Tracheophyta</taxon>
        <taxon>Spermatophyta</taxon>
        <taxon>Magnoliopsida</taxon>
        <taxon>eudicotyledons</taxon>
        <taxon>Gunneridae</taxon>
        <taxon>Pentapetalae</taxon>
        <taxon>asterids</taxon>
        <taxon>campanulids</taxon>
        <taxon>Asterales</taxon>
        <taxon>Asteraceae</taxon>
        <taxon>Asteroideae</taxon>
        <taxon>Anthemideae</taxon>
        <taxon>Anthemidinae</taxon>
        <taxon>Tanacetum</taxon>
    </lineage>
</organism>
<keyword evidence="3" id="KW-1185">Reference proteome</keyword>
<feature type="compositionally biased region" description="Pro residues" evidence="1">
    <location>
        <begin position="66"/>
        <end position="76"/>
    </location>
</feature>
<evidence type="ECO:0000256" key="1">
    <source>
        <dbReference type="SAM" id="MobiDB-lite"/>
    </source>
</evidence>
<reference evidence="2" key="2">
    <citation type="submission" date="2022-01" db="EMBL/GenBank/DDBJ databases">
        <authorList>
            <person name="Yamashiro T."/>
            <person name="Shiraishi A."/>
            <person name="Satake H."/>
            <person name="Nakayama K."/>
        </authorList>
    </citation>
    <scope>NUCLEOTIDE SEQUENCE</scope>
</reference>
<protein>
    <submittedName>
        <fullName evidence="2">Uncharacterized protein</fullName>
    </submittedName>
</protein>
<dbReference type="EMBL" id="BQNB010012784">
    <property type="protein sequence ID" value="GJT07845.1"/>
    <property type="molecule type" value="Genomic_DNA"/>
</dbReference>
<name>A0ABQ5AYX6_9ASTR</name>
<comment type="caution">
    <text evidence="2">The sequence shown here is derived from an EMBL/GenBank/DDBJ whole genome shotgun (WGS) entry which is preliminary data.</text>
</comment>
<evidence type="ECO:0000313" key="2">
    <source>
        <dbReference type="EMBL" id="GJT07845.1"/>
    </source>
</evidence>
<reference evidence="2" key="1">
    <citation type="journal article" date="2022" name="Int. J. Mol. Sci.">
        <title>Draft Genome of Tanacetum Coccineum: Genomic Comparison of Closely Related Tanacetum-Family Plants.</title>
        <authorList>
            <person name="Yamashiro T."/>
            <person name="Shiraishi A."/>
            <person name="Nakayama K."/>
            <person name="Satake H."/>
        </authorList>
    </citation>
    <scope>NUCLEOTIDE SEQUENCE</scope>
</reference>